<accession>A0A5E7L6H0</accession>
<reference evidence="1 2" key="1">
    <citation type="submission" date="2019-09" db="EMBL/GenBank/DDBJ databases">
        <authorList>
            <person name="Chandra G."/>
            <person name="Truman W A."/>
        </authorList>
    </citation>
    <scope>NUCLEOTIDE SEQUENCE [LARGE SCALE GENOMIC DNA]</scope>
    <source>
        <strain evidence="1">PS880</strain>
    </source>
</reference>
<protein>
    <submittedName>
        <fullName evidence="1">Uncharacterized protein</fullName>
    </submittedName>
</protein>
<evidence type="ECO:0000313" key="1">
    <source>
        <dbReference type="EMBL" id="VVP03584.1"/>
    </source>
</evidence>
<sequence length="105" mass="11879">MDCLVWHDVRYNIGLRLSERIDTKPDEFFQHGDTYKLHFPSTGRELQSDKLNTFRRVAFALGLEGKMLKNTQQIYGGGSDGLYNCNTFIANVLSKACGEYVSPAV</sequence>
<name>A0A5E7L6H0_PSEFL</name>
<dbReference type="AlphaFoldDB" id="A0A5E7L6H0"/>
<organism evidence="1 2">
    <name type="scientific">Pseudomonas fluorescens</name>
    <dbReference type="NCBI Taxonomy" id="294"/>
    <lineage>
        <taxon>Bacteria</taxon>
        <taxon>Pseudomonadati</taxon>
        <taxon>Pseudomonadota</taxon>
        <taxon>Gammaproteobacteria</taxon>
        <taxon>Pseudomonadales</taxon>
        <taxon>Pseudomonadaceae</taxon>
        <taxon>Pseudomonas</taxon>
    </lineage>
</organism>
<evidence type="ECO:0000313" key="2">
    <source>
        <dbReference type="Proteomes" id="UP000375525"/>
    </source>
</evidence>
<dbReference type="Proteomes" id="UP000375525">
    <property type="component" value="Unassembled WGS sequence"/>
</dbReference>
<gene>
    <name evidence="1" type="ORF">PS880_02945</name>
</gene>
<proteinExistence type="predicted"/>
<dbReference type="EMBL" id="CABVIH010000013">
    <property type="protein sequence ID" value="VVP03584.1"/>
    <property type="molecule type" value="Genomic_DNA"/>
</dbReference>